<evidence type="ECO:0000313" key="5">
    <source>
        <dbReference type="Proteomes" id="UP000549913"/>
    </source>
</evidence>
<evidence type="ECO:0000256" key="2">
    <source>
        <dbReference type="PROSITE-ProRule" id="PRU00335"/>
    </source>
</evidence>
<dbReference type="Pfam" id="PF00440">
    <property type="entry name" value="TetR_N"/>
    <property type="match status" value="1"/>
</dbReference>
<dbReference type="InterPro" id="IPR009057">
    <property type="entry name" value="Homeodomain-like_sf"/>
</dbReference>
<evidence type="ECO:0000313" key="4">
    <source>
        <dbReference type="EMBL" id="NYD70148.1"/>
    </source>
</evidence>
<dbReference type="PROSITE" id="PS50977">
    <property type="entry name" value="HTH_TETR_2"/>
    <property type="match status" value="1"/>
</dbReference>
<dbReference type="SUPFAM" id="SSF46689">
    <property type="entry name" value="Homeodomain-like"/>
    <property type="match status" value="1"/>
</dbReference>
<dbReference type="GO" id="GO:0003700">
    <property type="term" value="F:DNA-binding transcription factor activity"/>
    <property type="evidence" value="ECO:0007669"/>
    <property type="project" value="TreeGrafter"/>
</dbReference>
<protein>
    <submittedName>
        <fullName evidence="4">AcrR family transcriptional regulator</fullName>
    </submittedName>
</protein>
<dbReference type="PRINTS" id="PR00455">
    <property type="entry name" value="HTHTETR"/>
</dbReference>
<accession>A0A852SMV0</accession>
<organism evidence="4 5">
    <name type="scientific">Herbiconiux flava</name>
    <dbReference type="NCBI Taxonomy" id="881268"/>
    <lineage>
        <taxon>Bacteria</taxon>
        <taxon>Bacillati</taxon>
        <taxon>Actinomycetota</taxon>
        <taxon>Actinomycetes</taxon>
        <taxon>Micrococcales</taxon>
        <taxon>Microbacteriaceae</taxon>
        <taxon>Herbiconiux</taxon>
    </lineage>
</organism>
<dbReference type="Gene3D" id="1.10.357.10">
    <property type="entry name" value="Tetracycline Repressor, domain 2"/>
    <property type="match status" value="1"/>
</dbReference>
<evidence type="ECO:0000259" key="3">
    <source>
        <dbReference type="PROSITE" id="PS50977"/>
    </source>
</evidence>
<dbReference type="InterPro" id="IPR050109">
    <property type="entry name" value="HTH-type_TetR-like_transc_reg"/>
</dbReference>
<dbReference type="GO" id="GO:0000976">
    <property type="term" value="F:transcription cis-regulatory region binding"/>
    <property type="evidence" value="ECO:0007669"/>
    <property type="project" value="TreeGrafter"/>
</dbReference>
<dbReference type="PANTHER" id="PTHR30055:SF209">
    <property type="entry name" value="POSSIBLE TRANSCRIPTIONAL REGULATORY PROTEIN (PROBABLY TETR-FAMILY)"/>
    <property type="match status" value="1"/>
</dbReference>
<dbReference type="Gene3D" id="1.10.10.60">
    <property type="entry name" value="Homeodomain-like"/>
    <property type="match status" value="1"/>
</dbReference>
<reference evidence="4 5" key="1">
    <citation type="submission" date="2020-07" db="EMBL/GenBank/DDBJ databases">
        <title>Sequencing the genomes of 1000 actinobacteria strains.</title>
        <authorList>
            <person name="Klenk H.-P."/>
        </authorList>
    </citation>
    <scope>NUCLEOTIDE SEQUENCE [LARGE SCALE GENOMIC DNA]</scope>
    <source>
        <strain evidence="4 5">DSM 26474</strain>
    </source>
</reference>
<feature type="domain" description="HTH tetR-type" evidence="3">
    <location>
        <begin position="16"/>
        <end position="76"/>
    </location>
</feature>
<keyword evidence="5" id="KW-1185">Reference proteome</keyword>
<sequence length="252" mass="26498">MSVDEFAPVATQPQRGAVRSRIVEVAAEMLRESGAAALTTRRVADAAGVQAPTIYRLFGDKDGLVDAVAEHVLGEFVARKTALPAGTDPVEALRDGWRQQLDYALTNPELHRLLGEAGRSRRSPALDAGLAVLRSRIHGLAAAGLLRVDEQRALGIIRAAATGTVQQLLDSPPADRDPGLAEAMLEAVLGRILVPGFDSAAEAPGPALDGPRSAAIALAAQLDAFPAFSAAERRLLAEWLSRAVEDQDATGH</sequence>
<dbReference type="RefSeq" id="WP_271206432.1">
    <property type="nucleotide sequence ID" value="NZ_BSEW01000001.1"/>
</dbReference>
<dbReference type="EMBL" id="JACCBM010000001">
    <property type="protein sequence ID" value="NYD70148.1"/>
    <property type="molecule type" value="Genomic_DNA"/>
</dbReference>
<gene>
    <name evidence="4" type="ORF">BJ984_001306</name>
</gene>
<name>A0A852SMV0_9MICO</name>
<feature type="DNA-binding region" description="H-T-H motif" evidence="2">
    <location>
        <begin position="39"/>
        <end position="58"/>
    </location>
</feature>
<keyword evidence="1 2" id="KW-0238">DNA-binding</keyword>
<proteinExistence type="predicted"/>
<dbReference type="InterPro" id="IPR001647">
    <property type="entry name" value="HTH_TetR"/>
</dbReference>
<dbReference type="PANTHER" id="PTHR30055">
    <property type="entry name" value="HTH-TYPE TRANSCRIPTIONAL REGULATOR RUTR"/>
    <property type="match status" value="1"/>
</dbReference>
<evidence type="ECO:0000256" key="1">
    <source>
        <dbReference type="ARBA" id="ARBA00023125"/>
    </source>
</evidence>
<dbReference type="AlphaFoldDB" id="A0A852SMV0"/>
<comment type="caution">
    <text evidence="4">The sequence shown here is derived from an EMBL/GenBank/DDBJ whole genome shotgun (WGS) entry which is preliminary data.</text>
</comment>
<dbReference type="Proteomes" id="UP000549913">
    <property type="component" value="Unassembled WGS sequence"/>
</dbReference>